<dbReference type="RefSeq" id="WP_345294711.1">
    <property type="nucleotide sequence ID" value="NZ_BAABJY010000002.1"/>
</dbReference>
<accession>A0ABP9DX68</accession>
<feature type="signal peptide" evidence="1">
    <location>
        <begin position="1"/>
        <end position="22"/>
    </location>
</feature>
<reference evidence="4" key="1">
    <citation type="journal article" date="2019" name="Int. J. Syst. Evol. Microbiol.">
        <title>The Global Catalogue of Microorganisms (GCM) 10K type strain sequencing project: providing services to taxonomists for standard genome sequencing and annotation.</title>
        <authorList>
            <consortium name="The Broad Institute Genomics Platform"/>
            <consortium name="The Broad Institute Genome Sequencing Center for Infectious Disease"/>
            <person name="Wu L."/>
            <person name="Ma J."/>
        </authorList>
    </citation>
    <scope>NUCLEOTIDE SEQUENCE [LARGE SCALE GENOMIC DNA]</scope>
    <source>
        <strain evidence="4">JCM 18392</strain>
    </source>
</reference>
<dbReference type="EMBL" id="BAABJY010000002">
    <property type="protein sequence ID" value="GAA4862324.1"/>
    <property type="molecule type" value="Genomic_DNA"/>
</dbReference>
<name>A0ABP9DX68_9GAMM</name>
<feature type="domain" description="Late embryogenesis abundant protein LEA-2 subgroup" evidence="2">
    <location>
        <begin position="49"/>
        <end position="129"/>
    </location>
</feature>
<sequence length="158" mass="16538">MTHLRALSILLACALLAGCASGPPRRVSEPAASIQQLTVRADGGWTVDLRLQNYSSLPMRFEQVTLEVSVAGEAAGTLQAQPGLTIGPESADVVSVPLTPSAGARMRMADALASGRGIAYRLEGSLDAAPEDRARSRTYTIERNSQLSPVPGLAGVLR</sequence>
<evidence type="ECO:0000256" key="1">
    <source>
        <dbReference type="SAM" id="SignalP"/>
    </source>
</evidence>
<proteinExistence type="predicted"/>
<dbReference type="Proteomes" id="UP001501323">
    <property type="component" value="Unassembled WGS sequence"/>
</dbReference>
<gene>
    <name evidence="3" type="ORF">GCM10023332_12990</name>
</gene>
<dbReference type="Pfam" id="PF03168">
    <property type="entry name" value="LEA_2"/>
    <property type="match status" value="1"/>
</dbReference>
<evidence type="ECO:0000259" key="2">
    <source>
        <dbReference type="Pfam" id="PF03168"/>
    </source>
</evidence>
<keyword evidence="4" id="KW-1185">Reference proteome</keyword>
<evidence type="ECO:0000313" key="3">
    <source>
        <dbReference type="EMBL" id="GAA4862324.1"/>
    </source>
</evidence>
<feature type="chain" id="PRO_5045042953" evidence="1">
    <location>
        <begin position="23"/>
        <end position="158"/>
    </location>
</feature>
<dbReference type="PROSITE" id="PS51257">
    <property type="entry name" value="PROKAR_LIPOPROTEIN"/>
    <property type="match status" value="1"/>
</dbReference>
<comment type="caution">
    <text evidence="3">The sequence shown here is derived from an EMBL/GenBank/DDBJ whole genome shotgun (WGS) entry which is preliminary data.</text>
</comment>
<dbReference type="Gene3D" id="2.60.40.1820">
    <property type="match status" value="1"/>
</dbReference>
<evidence type="ECO:0000313" key="4">
    <source>
        <dbReference type="Proteomes" id="UP001501323"/>
    </source>
</evidence>
<dbReference type="InterPro" id="IPR004864">
    <property type="entry name" value="LEA_2"/>
</dbReference>
<dbReference type="SUPFAM" id="SSF117070">
    <property type="entry name" value="LEA14-like"/>
    <property type="match status" value="1"/>
</dbReference>
<organism evidence="3 4">
    <name type="scientific">Luteimonas vadosa</name>
    <dbReference type="NCBI Taxonomy" id="1165507"/>
    <lineage>
        <taxon>Bacteria</taxon>
        <taxon>Pseudomonadati</taxon>
        <taxon>Pseudomonadota</taxon>
        <taxon>Gammaproteobacteria</taxon>
        <taxon>Lysobacterales</taxon>
        <taxon>Lysobacteraceae</taxon>
        <taxon>Luteimonas</taxon>
    </lineage>
</organism>
<keyword evidence="1" id="KW-0732">Signal</keyword>
<protein>
    <submittedName>
        <fullName evidence="3">LEA type 2 family protein</fullName>
    </submittedName>
</protein>